<proteinExistence type="predicted"/>
<dbReference type="AlphaFoldDB" id="A0A1G6NIP1"/>
<evidence type="ECO:0000313" key="2">
    <source>
        <dbReference type="EMBL" id="SDC67274.1"/>
    </source>
</evidence>
<reference evidence="3" key="1">
    <citation type="submission" date="2016-10" db="EMBL/GenBank/DDBJ databases">
        <authorList>
            <person name="Varghese N."/>
            <person name="Submissions S."/>
        </authorList>
    </citation>
    <scope>NUCLEOTIDE SEQUENCE [LARGE SCALE GENOMIC DNA]</scope>
    <source>
        <strain evidence="3">DSM 8415</strain>
    </source>
</reference>
<evidence type="ECO:0008006" key="4">
    <source>
        <dbReference type="Google" id="ProtNLM"/>
    </source>
</evidence>
<accession>A0A1G6NIP1</accession>
<dbReference type="PROSITE" id="PS51257">
    <property type="entry name" value="PROKAR_LIPOPROTEIN"/>
    <property type="match status" value="1"/>
</dbReference>
<evidence type="ECO:0000256" key="1">
    <source>
        <dbReference type="SAM" id="SignalP"/>
    </source>
</evidence>
<dbReference type="Proteomes" id="UP000199411">
    <property type="component" value="Unassembled WGS sequence"/>
</dbReference>
<organism evidence="2 3">
    <name type="scientific">Desulfurella multipotens</name>
    <dbReference type="NCBI Taxonomy" id="79269"/>
    <lineage>
        <taxon>Bacteria</taxon>
        <taxon>Pseudomonadati</taxon>
        <taxon>Campylobacterota</taxon>
        <taxon>Desulfurellia</taxon>
        <taxon>Desulfurellales</taxon>
        <taxon>Desulfurellaceae</taxon>
        <taxon>Desulfurella</taxon>
    </lineage>
</organism>
<dbReference type="EMBL" id="FMYU01000007">
    <property type="protein sequence ID" value="SDC67274.1"/>
    <property type="molecule type" value="Genomic_DNA"/>
</dbReference>
<dbReference type="RefSeq" id="WP_216818750.1">
    <property type="nucleotide sequence ID" value="NZ_FMYU01000007.1"/>
</dbReference>
<evidence type="ECO:0000313" key="3">
    <source>
        <dbReference type="Proteomes" id="UP000199411"/>
    </source>
</evidence>
<keyword evidence="3" id="KW-1185">Reference proteome</keyword>
<feature type="signal peptide" evidence="1">
    <location>
        <begin position="1"/>
        <end position="21"/>
    </location>
</feature>
<sequence length="153" mass="15643">MKTLSFVFVAFGSIIVLSSCASLPQQQANLSSAQERKITLGLVQKYIHNGDSQSRVAEVLGSPNIVTKDSDGNETWIYDKVSQETSYSASGGSVGVGVGGVGVGGSGMAGGGIGGSYGSSSGAYSSTQKTLTVIIKFDNNGLVKSIAYNASQF</sequence>
<keyword evidence="1" id="KW-0732">Signal</keyword>
<protein>
    <recommendedName>
        <fullName evidence="4">SmpA / OmlA family protein</fullName>
    </recommendedName>
</protein>
<name>A0A1G6NIP1_9BACT</name>
<feature type="chain" id="PRO_5011517408" description="SmpA / OmlA family protein" evidence="1">
    <location>
        <begin position="22"/>
        <end position="153"/>
    </location>
</feature>
<gene>
    <name evidence="2" type="ORF">SAMN05660835_01205</name>
</gene>